<name>A0A0S2IST9_LEPBO</name>
<evidence type="ECO:0000313" key="1">
    <source>
        <dbReference type="EMBL" id="ALO26722.1"/>
    </source>
</evidence>
<gene>
    <name evidence="1" type="ORF">LBBP_02484</name>
</gene>
<protein>
    <submittedName>
        <fullName evidence="1">Uncharacterized protein</fullName>
    </submittedName>
</protein>
<reference evidence="1 2" key="1">
    <citation type="journal article" date="2015" name="PLoS Negl. Trop. Dis.">
        <title>Distribution of Plasmids in Distinct Leptospira Pathogenic Species.</title>
        <authorList>
            <person name="Wang Y."/>
            <person name="Zhuang X."/>
            <person name="Zhong Y."/>
            <person name="Zhang C."/>
            <person name="Zhang Y."/>
            <person name="Zeng L."/>
            <person name="Zhu Y."/>
            <person name="He P."/>
            <person name="Dong K."/>
            <person name="Pal U."/>
            <person name="Guo X."/>
            <person name="Qin J."/>
        </authorList>
    </citation>
    <scope>NUCLEOTIDE SEQUENCE [LARGE SCALE GENOMIC DNA]</scope>
    <source>
        <strain evidence="1 2">56604</strain>
    </source>
</reference>
<dbReference type="AlphaFoldDB" id="A0A0S2IST9"/>
<organism evidence="1">
    <name type="scientific">Leptospira borgpetersenii serovar Ballum</name>
    <dbReference type="NCBI Taxonomy" id="280505"/>
    <lineage>
        <taxon>Bacteria</taxon>
        <taxon>Pseudomonadati</taxon>
        <taxon>Spirochaetota</taxon>
        <taxon>Spirochaetia</taxon>
        <taxon>Leptospirales</taxon>
        <taxon>Leptospiraceae</taxon>
        <taxon>Leptospira</taxon>
    </lineage>
</organism>
<sequence>MFDFDYFEKAQAKREKKERIPESSENLVHHLHIFMQEHWN</sequence>
<proteinExistence type="predicted"/>
<evidence type="ECO:0000313" key="2">
    <source>
        <dbReference type="Proteomes" id="UP000058857"/>
    </source>
</evidence>
<accession>A0A0S2IST9</accession>
<dbReference type="EMBL" id="CP012029">
    <property type="protein sequence ID" value="ALO26722.1"/>
    <property type="molecule type" value="Genomic_DNA"/>
</dbReference>
<dbReference type="PATRIC" id="fig|280505.15.peg.2431"/>
<dbReference type="Proteomes" id="UP000058857">
    <property type="component" value="Chromosome 1"/>
</dbReference>